<feature type="compositionally biased region" description="Low complexity" evidence="1">
    <location>
        <begin position="93"/>
        <end position="104"/>
    </location>
</feature>
<sequence>MLSLPLPHQKAQQVLKNLVKVSWLVVMISPHREVAQYLKVVEGYLQGILIQTIGTSIPTEPHGLTTRGGQRGRGTIPSLLILGSRSLDHELHSTSPSPSISLASQVPSTSLPRTLPNRPLQSPSVSLSSRQGNLIPAIHAPPAIASPTTFDEGKAGSQVAGAL</sequence>
<protein>
    <submittedName>
        <fullName evidence="2">Uncharacterized protein</fullName>
    </submittedName>
</protein>
<accession>A0AAP0KNM7</accession>
<reference evidence="2 3" key="1">
    <citation type="submission" date="2024-01" db="EMBL/GenBank/DDBJ databases">
        <title>Genome assemblies of Stephania.</title>
        <authorList>
            <person name="Yang L."/>
        </authorList>
    </citation>
    <scope>NUCLEOTIDE SEQUENCE [LARGE SCALE GENOMIC DNA]</scope>
    <source>
        <strain evidence="2">QJT</strain>
        <tissue evidence="2">Leaf</tissue>
    </source>
</reference>
<dbReference type="AlphaFoldDB" id="A0AAP0KNM7"/>
<proteinExistence type="predicted"/>
<dbReference type="EMBL" id="JBBNAE010000001">
    <property type="protein sequence ID" value="KAK9155058.1"/>
    <property type="molecule type" value="Genomic_DNA"/>
</dbReference>
<keyword evidence="3" id="KW-1185">Reference proteome</keyword>
<comment type="caution">
    <text evidence="2">The sequence shown here is derived from an EMBL/GenBank/DDBJ whole genome shotgun (WGS) entry which is preliminary data.</text>
</comment>
<feature type="compositionally biased region" description="Polar residues" evidence="1">
    <location>
        <begin position="119"/>
        <end position="128"/>
    </location>
</feature>
<dbReference type="Proteomes" id="UP001417504">
    <property type="component" value="Unassembled WGS sequence"/>
</dbReference>
<evidence type="ECO:0000313" key="2">
    <source>
        <dbReference type="EMBL" id="KAK9155058.1"/>
    </source>
</evidence>
<gene>
    <name evidence="2" type="ORF">Sjap_002538</name>
</gene>
<feature type="region of interest" description="Disordered" evidence="1">
    <location>
        <begin position="143"/>
        <end position="163"/>
    </location>
</feature>
<feature type="region of interest" description="Disordered" evidence="1">
    <location>
        <begin position="89"/>
        <end position="128"/>
    </location>
</feature>
<organism evidence="2 3">
    <name type="scientific">Stephania japonica</name>
    <dbReference type="NCBI Taxonomy" id="461633"/>
    <lineage>
        <taxon>Eukaryota</taxon>
        <taxon>Viridiplantae</taxon>
        <taxon>Streptophyta</taxon>
        <taxon>Embryophyta</taxon>
        <taxon>Tracheophyta</taxon>
        <taxon>Spermatophyta</taxon>
        <taxon>Magnoliopsida</taxon>
        <taxon>Ranunculales</taxon>
        <taxon>Menispermaceae</taxon>
        <taxon>Menispermoideae</taxon>
        <taxon>Cissampelideae</taxon>
        <taxon>Stephania</taxon>
    </lineage>
</organism>
<name>A0AAP0KNM7_9MAGN</name>
<evidence type="ECO:0000313" key="3">
    <source>
        <dbReference type="Proteomes" id="UP001417504"/>
    </source>
</evidence>
<evidence type="ECO:0000256" key="1">
    <source>
        <dbReference type="SAM" id="MobiDB-lite"/>
    </source>
</evidence>